<evidence type="ECO:0000313" key="2">
    <source>
        <dbReference type="EMBL" id="MCV0323571.1"/>
    </source>
</evidence>
<dbReference type="EMBL" id="JAHWBK010000002">
    <property type="protein sequence ID" value="MCV0323571.1"/>
    <property type="molecule type" value="Genomic_DNA"/>
</dbReference>
<feature type="region of interest" description="Disordered" evidence="1">
    <location>
        <begin position="154"/>
        <end position="180"/>
    </location>
</feature>
<sequence length="180" mass="19509">MSAWRARLAELTGRNVLQAPSCQLTELPEAAFVSSGSDQNGHCRKNAGANDMRLHLLALAVDEGMNTGLVHDLPDKEVAGCAGHGDVTLRAYLGALQARTFLDRGIAPPAWGEPVAVTCEGCGPVLLWPECPPMVKACPWCFRRKAEKPIARPRRTLLREDAQNSNGSPYFLPRGASHDR</sequence>
<organism evidence="2 3">
    <name type="scientific">Stenotrophomonas riyadhensis</name>
    <dbReference type="NCBI Taxonomy" id="2859893"/>
    <lineage>
        <taxon>Bacteria</taxon>
        <taxon>Pseudomonadati</taxon>
        <taxon>Pseudomonadota</taxon>
        <taxon>Gammaproteobacteria</taxon>
        <taxon>Lysobacterales</taxon>
        <taxon>Lysobacteraceae</taxon>
        <taxon>Stenotrophomonas</taxon>
    </lineage>
</organism>
<evidence type="ECO:0000313" key="3">
    <source>
        <dbReference type="Proteomes" id="UP001208054"/>
    </source>
</evidence>
<proteinExistence type="predicted"/>
<protein>
    <submittedName>
        <fullName evidence="2">Uncharacterized protein</fullName>
    </submittedName>
</protein>
<gene>
    <name evidence="2" type="ORF">KYJ44_04510</name>
</gene>
<evidence type="ECO:0000256" key="1">
    <source>
        <dbReference type="SAM" id="MobiDB-lite"/>
    </source>
</evidence>
<name>A0ABT2XD46_9GAMM</name>
<keyword evidence="3" id="KW-1185">Reference proteome</keyword>
<reference evidence="2 3" key="1">
    <citation type="submission" date="2021-07" db="EMBL/GenBank/DDBJ databases">
        <title>Clinical implication of Pseudomonas aeruginosa: further insight on the antimicrobial resistance.</title>
        <authorList>
            <person name="Macori G."/>
            <person name="Fanning S."/>
            <person name="Alqahtani A."/>
        </authorList>
    </citation>
    <scope>NUCLEOTIDE SEQUENCE [LARGE SCALE GENOMIC DNA]</scope>
    <source>
        <strain evidence="2 3">CFS3442</strain>
    </source>
</reference>
<dbReference type="RefSeq" id="WP_152904978.1">
    <property type="nucleotide sequence ID" value="NZ_JAHWBK010000002.1"/>
</dbReference>
<accession>A0ABT2XD46</accession>
<comment type="caution">
    <text evidence="2">The sequence shown here is derived from an EMBL/GenBank/DDBJ whole genome shotgun (WGS) entry which is preliminary data.</text>
</comment>
<dbReference type="Proteomes" id="UP001208054">
    <property type="component" value="Unassembled WGS sequence"/>
</dbReference>